<dbReference type="EMBL" id="CAFBPM010000008">
    <property type="protein sequence ID" value="CAB5022607.1"/>
    <property type="molecule type" value="Genomic_DNA"/>
</dbReference>
<dbReference type="EMBL" id="CAFABE010000002">
    <property type="protein sequence ID" value="CAB4816184.1"/>
    <property type="molecule type" value="Genomic_DNA"/>
</dbReference>
<gene>
    <name evidence="1" type="ORF">UFOPK3164_00077</name>
    <name evidence="2" type="ORF">UFOPK3427_01129</name>
    <name evidence="3" type="ORF">UFOPK4112_01012</name>
</gene>
<accession>A0A6J7QXZ8</accession>
<evidence type="ECO:0000313" key="2">
    <source>
        <dbReference type="EMBL" id="CAB4875977.1"/>
    </source>
</evidence>
<organism evidence="3">
    <name type="scientific">freshwater metagenome</name>
    <dbReference type="NCBI Taxonomy" id="449393"/>
    <lineage>
        <taxon>unclassified sequences</taxon>
        <taxon>metagenomes</taxon>
        <taxon>ecological metagenomes</taxon>
    </lineage>
</organism>
<name>A0A6J7QXZ8_9ZZZZ</name>
<evidence type="ECO:0000313" key="1">
    <source>
        <dbReference type="EMBL" id="CAB4816184.1"/>
    </source>
</evidence>
<protein>
    <submittedName>
        <fullName evidence="3">Unannotated protein</fullName>
    </submittedName>
</protein>
<proteinExistence type="predicted"/>
<dbReference type="EMBL" id="CAFBLT010000001">
    <property type="protein sequence ID" value="CAB4875977.1"/>
    <property type="molecule type" value="Genomic_DNA"/>
</dbReference>
<reference evidence="3" key="1">
    <citation type="submission" date="2020-05" db="EMBL/GenBank/DDBJ databases">
        <authorList>
            <person name="Chiriac C."/>
            <person name="Salcher M."/>
            <person name="Ghai R."/>
            <person name="Kavagutti S V."/>
        </authorList>
    </citation>
    <scope>NUCLEOTIDE SEQUENCE</scope>
</reference>
<sequence length="298" mass="32344">MSPAPGHFDDCIIVDWSAAAQPSSGTDSCWVAYGALHGAGRVTSSNYATRQETSQAIEARLERSLAQGRRTLICVDVSFGFPAGAARILGLKGAPAWRALWSGIEEQSVDDEKNRNNRFEVANEFNRASGTRVFWGRPIAKNFEKYEWLPIKNVSVDGLLDSPLPRLRASEELAGPGVISNWMLVGKGAVGGQVLTCLPYLERLRTTLDGQLGVWPFEGLGDVGTPVVLAETWFGLFDWKGEKGSCRDEQQVRGTLKAIKALGPTGVAALFCPASVTALSKKRQREILAEEGWTFGVC</sequence>
<evidence type="ECO:0000313" key="3">
    <source>
        <dbReference type="EMBL" id="CAB5022607.1"/>
    </source>
</evidence>
<dbReference type="AlphaFoldDB" id="A0A6J7QXZ8"/>